<evidence type="ECO:0008006" key="4">
    <source>
        <dbReference type="Google" id="ProtNLM"/>
    </source>
</evidence>
<organism evidence="2 3">
    <name type="scientific">Nocardia pseudobrasiliensis</name>
    <dbReference type="NCBI Taxonomy" id="45979"/>
    <lineage>
        <taxon>Bacteria</taxon>
        <taxon>Bacillati</taxon>
        <taxon>Actinomycetota</taxon>
        <taxon>Actinomycetes</taxon>
        <taxon>Mycobacteriales</taxon>
        <taxon>Nocardiaceae</taxon>
        <taxon>Nocardia</taxon>
    </lineage>
</organism>
<proteinExistence type="predicted"/>
<evidence type="ECO:0000256" key="1">
    <source>
        <dbReference type="SAM" id="MobiDB-lite"/>
    </source>
</evidence>
<evidence type="ECO:0000313" key="2">
    <source>
        <dbReference type="EMBL" id="RDI68017.1"/>
    </source>
</evidence>
<evidence type="ECO:0000313" key="3">
    <source>
        <dbReference type="Proteomes" id="UP000254869"/>
    </source>
</evidence>
<keyword evidence="3" id="KW-1185">Reference proteome</keyword>
<dbReference type="RefSeq" id="WP_067992445.1">
    <property type="nucleotide sequence ID" value="NZ_QQBC01000002.1"/>
</dbReference>
<feature type="region of interest" description="Disordered" evidence="1">
    <location>
        <begin position="1"/>
        <end position="21"/>
    </location>
</feature>
<dbReference type="Proteomes" id="UP000254869">
    <property type="component" value="Unassembled WGS sequence"/>
</dbReference>
<sequence length="266" mass="28393">MYDVITFRGTGEPQTPDGAPAGMVSEVTRHLDPSRFRCREPLWPAQISPLGPGGNLSSPSLRRSVDIGVAAGVAAIRESGDVCGLISYSLGAIVASTILEGVAAGEFRNADGSPLEIAFAILFANPLRSPGDSVHNLCAADTFGLHGEHGPWPELDVQEYACPRDIITASPKDSPLRMLDTVVGPFSFVEGARLGNAGPSIIGELVQLCIADPNRNFHRYLAAFDGAAGYLTPWPHGTHVLYSGEQFDNTGMTWTEHAADYLNTRY</sequence>
<name>A0A370IBD4_9NOCA</name>
<dbReference type="Gene3D" id="3.40.50.1820">
    <property type="entry name" value="alpha/beta hydrolase"/>
    <property type="match status" value="1"/>
</dbReference>
<dbReference type="InterPro" id="IPR029058">
    <property type="entry name" value="AB_hydrolase_fold"/>
</dbReference>
<dbReference type="EMBL" id="QQBC01000002">
    <property type="protein sequence ID" value="RDI68017.1"/>
    <property type="molecule type" value="Genomic_DNA"/>
</dbReference>
<accession>A0A370IBD4</accession>
<reference evidence="2 3" key="1">
    <citation type="submission" date="2018-07" db="EMBL/GenBank/DDBJ databases">
        <title>Genomic Encyclopedia of Type Strains, Phase IV (KMG-IV): sequencing the most valuable type-strain genomes for metagenomic binning, comparative biology and taxonomic classification.</title>
        <authorList>
            <person name="Goeker M."/>
        </authorList>
    </citation>
    <scope>NUCLEOTIDE SEQUENCE [LARGE SCALE GENOMIC DNA]</scope>
    <source>
        <strain evidence="2 3">DSM 44290</strain>
    </source>
</reference>
<protein>
    <recommendedName>
        <fullName evidence="4">PE-PPE domain-containing protein</fullName>
    </recommendedName>
</protein>
<dbReference type="AlphaFoldDB" id="A0A370IBD4"/>
<dbReference type="STRING" id="1210086.GCA_001613105_00994"/>
<gene>
    <name evidence="2" type="ORF">DFR76_102418</name>
</gene>
<comment type="caution">
    <text evidence="2">The sequence shown here is derived from an EMBL/GenBank/DDBJ whole genome shotgun (WGS) entry which is preliminary data.</text>
</comment>